<accession>S3EAV8</accession>
<proteinExistence type="predicted"/>
<dbReference type="KEGG" id="glz:GLAREA_11162"/>
<dbReference type="EMBL" id="KE145354">
    <property type="protein sequence ID" value="EPE35463.1"/>
    <property type="molecule type" value="Genomic_DNA"/>
</dbReference>
<evidence type="ECO:0000313" key="2">
    <source>
        <dbReference type="EMBL" id="EPE35463.1"/>
    </source>
</evidence>
<dbReference type="RefSeq" id="XP_008077542.1">
    <property type="nucleotide sequence ID" value="XM_008079351.1"/>
</dbReference>
<protein>
    <submittedName>
        <fullName evidence="2">Uncharacterized protein</fullName>
    </submittedName>
</protein>
<dbReference type="Proteomes" id="UP000016922">
    <property type="component" value="Unassembled WGS sequence"/>
</dbReference>
<dbReference type="GeneID" id="19470204"/>
<gene>
    <name evidence="2" type="ORF">GLAREA_11162</name>
</gene>
<organism evidence="2 3">
    <name type="scientific">Glarea lozoyensis (strain ATCC 20868 / MF5171)</name>
    <dbReference type="NCBI Taxonomy" id="1116229"/>
    <lineage>
        <taxon>Eukaryota</taxon>
        <taxon>Fungi</taxon>
        <taxon>Dikarya</taxon>
        <taxon>Ascomycota</taxon>
        <taxon>Pezizomycotina</taxon>
        <taxon>Leotiomycetes</taxon>
        <taxon>Helotiales</taxon>
        <taxon>Helotiaceae</taxon>
        <taxon>Glarea</taxon>
    </lineage>
</organism>
<dbReference type="HOGENOM" id="CLU_1713447_0_0_1"/>
<evidence type="ECO:0000313" key="3">
    <source>
        <dbReference type="Proteomes" id="UP000016922"/>
    </source>
</evidence>
<feature type="region of interest" description="Disordered" evidence="1">
    <location>
        <begin position="63"/>
        <end position="100"/>
    </location>
</feature>
<evidence type="ECO:0000256" key="1">
    <source>
        <dbReference type="SAM" id="MobiDB-lite"/>
    </source>
</evidence>
<dbReference type="AlphaFoldDB" id="S3EAV8"/>
<feature type="compositionally biased region" description="Polar residues" evidence="1">
    <location>
        <begin position="117"/>
        <end position="131"/>
    </location>
</feature>
<keyword evidence="3" id="KW-1185">Reference proteome</keyword>
<reference evidence="2 3" key="1">
    <citation type="journal article" date="2013" name="BMC Genomics">
        <title>Genomics-driven discovery of the pneumocandin biosynthetic gene cluster in the fungus Glarea lozoyensis.</title>
        <authorList>
            <person name="Chen L."/>
            <person name="Yue Q."/>
            <person name="Zhang X."/>
            <person name="Xiang M."/>
            <person name="Wang C."/>
            <person name="Li S."/>
            <person name="Che Y."/>
            <person name="Ortiz-Lopez F.J."/>
            <person name="Bills G.F."/>
            <person name="Liu X."/>
            <person name="An Z."/>
        </authorList>
    </citation>
    <scope>NUCLEOTIDE SEQUENCE [LARGE SCALE GENOMIC DNA]</scope>
    <source>
        <strain evidence="3">ATCC 20868 / MF5171</strain>
    </source>
</reference>
<name>S3EAV8_GLAL2</name>
<sequence length="153" mass="15818">MFVVRSGPAGEGSRAAYGIVGLFCSIREPNEGRFAGPGIVLLGRAPDGVKTTQAAQSLVPAVWGGSPNARRAHRHNTGKSQLRQRGTTDTEQNKSKNLGGGSWYVAGSFVESSATIAAPQQTAKSDTQTMAADSDGGVGWENGGMLRVDGVDA</sequence>
<feature type="region of interest" description="Disordered" evidence="1">
    <location>
        <begin position="117"/>
        <end position="143"/>
    </location>
</feature>